<evidence type="ECO:0000313" key="24">
    <source>
        <dbReference type="Proteomes" id="UP001159405"/>
    </source>
</evidence>
<dbReference type="SUPFAM" id="SSF55486">
    <property type="entry name" value="Metalloproteases ('zincins'), catalytic domain"/>
    <property type="match status" value="1"/>
</dbReference>
<evidence type="ECO:0000256" key="19">
    <source>
        <dbReference type="RuleBase" id="RU364040"/>
    </source>
</evidence>
<keyword evidence="16" id="KW-0472">Membrane</keyword>
<evidence type="ECO:0000259" key="21">
    <source>
        <dbReference type="Pfam" id="PF11838"/>
    </source>
</evidence>
<reference evidence="23 24" key="1">
    <citation type="submission" date="2022-05" db="EMBL/GenBank/DDBJ databases">
        <authorList>
            <consortium name="Genoscope - CEA"/>
            <person name="William W."/>
        </authorList>
    </citation>
    <scope>NUCLEOTIDE SEQUENCE [LARGE SCALE GENOMIC DNA]</scope>
</reference>
<dbReference type="EMBL" id="CALNXK010000099">
    <property type="protein sequence ID" value="CAH3154643.1"/>
    <property type="molecule type" value="Genomic_DNA"/>
</dbReference>
<evidence type="ECO:0000256" key="5">
    <source>
        <dbReference type="ARBA" id="ARBA00022438"/>
    </source>
</evidence>
<keyword evidence="15 19" id="KW-0482">Metalloprotease</keyword>
<keyword evidence="18" id="KW-0325">Glycoprotein</keyword>
<dbReference type="PANTHER" id="PTHR11533:SF276">
    <property type="entry name" value="GLUTAMYL AMINOPEPTIDASE"/>
    <property type="match status" value="1"/>
</dbReference>
<evidence type="ECO:0000256" key="8">
    <source>
        <dbReference type="ARBA" id="ARBA00022692"/>
    </source>
</evidence>
<evidence type="ECO:0000256" key="16">
    <source>
        <dbReference type="ARBA" id="ARBA00023136"/>
    </source>
</evidence>
<dbReference type="PRINTS" id="PR00756">
    <property type="entry name" value="ALADIPTASE"/>
</dbReference>
<evidence type="ECO:0000256" key="4">
    <source>
        <dbReference type="ARBA" id="ARBA00011748"/>
    </source>
</evidence>
<keyword evidence="13" id="KW-0735">Signal-anchor</keyword>
<dbReference type="InterPro" id="IPR001930">
    <property type="entry name" value="Peptidase_M1"/>
</dbReference>
<comment type="similarity">
    <text evidence="3 19">Belongs to the peptidase M1 family.</text>
</comment>
<evidence type="ECO:0000256" key="18">
    <source>
        <dbReference type="ARBA" id="ARBA00023180"/>
    </source>
</evidence>
<feature type="domain" description="Aminopeptidase N-like N-terminal" evidence="22">
    <location>
        <begin position="67"/>
        <end position="251"/>
    </location>
</feature>
<comment type="subcellular location">
    <subcellularLocation>
        <location evidence="2">Cell membrane</location>
        <topology evidence="2">Single-pass type II membrane protein</topology>
    </subcellularLocation>
</comment>
<evidence type="ECO:0000259" key="22">
    <source>
        <dbReference type="Pfam" id="PF17900"/>
    </source>
</evidence>
<dbReference type="InterPro" id="IPR027268">
    <property type="entry name" value="Peptidase_M4/M1_CTD_sf"/>
</dbReference>
<dbReference type="InterPro" id="IPR024571">
    <property type="entry name" value="ERAP1-like_C_dom"/>
</dbReference>
<evidence type="ECO:0000259" key="20">
    <source>
        <dbReference type="Pfam" id="PF01433"/>
    </source>
</evidence>
<feature type="domain" description="ERAP1-like C-terminal" evidence="21">
    <location>
        <begin position="588"/>
        <end position="905"/>
    </location>
</feature>
<gene>
    <name evidence="23" type="ORF">PLOB_00050106</name>
</gene>
<keyword evidence="6" id="KW-1003">Cell membrane</keyword>
<keyword evidence="12" id="KW-0106">Calcium</keyword>
<keyword evidence="14" id="KW-1133">Transmembrane helix</keyword>
<dbReference type="InterPro" id="IPR042097">
    <property type="entry name" value="Aminopeptidase_N-like_N_sf"/>
</dbReference>
<keyword evidence="5 19" id="KW-0031">Aminopeptidase</keyword>
<dbReference type="Gene3D" id="1.10.390.10">
    <property type="entry name" value="Neutral Protease Domain 2"/>
    <property type="match status" value="1"/>
</dbReference>
<comment type="caution">
    <text evidence="23">The sequence shown here is derived from an EMBL/GenBank/DDBJ whole genome shotgun (WGS) entry which is preliminary data.</text>
</comment>
<evidence type="ECO:0000256" key="15">
    <source>
        <dbReference type="ARBA" id="ARBA00023049"/>
    </source>
</evidence>
<evidence type="ECO:0000256" key="1">
    <source>
        <dbReference type="ARBA" id="ARBA00001703"/>
    </source>
</evidence>
<organism evidence="23 24">
    <name type="scientific">Porites lobata</name>
    <dbReference type="NCBI Taxonomy" id="104759"/>
    <lineage>
        <taxon>Eukaryota</taxon>
        <taxon>Metazoa</taxon>
        <taxon>Cnidaria</taxon>
        <taxon>Anthozoa</taxon>
        <taxon>Hexacorallia</taxon>
        <taxon>Scleractinia</taxon>
        <taxon>Fungiina</taxon>
        <taxon>Poritidae</taxon>
        <taxon>Porites</taxon>
    </lineage>
</organism>
<comment type="subunit">
    <text evidence="4">Homodimer; disulfide-linked.</text>
</comment>
<proteinExistence type="inferred from homology"/>
<keyword evidence="10 19" id="KW-0378">Hydrolase</keyword>
<evidence type="ECO:0000256" key="11">
    <source>
        <dbReference type="ARBA" id="ARBA00022833"/>
    </source>
</evidence>
<evidence type="ECO:0000256" key="2">
    <source>
        <dbReference type="ARBA" id="ARBA00004401"/>
    </source>
</evidence>
<evidence type="ECO:0000256" key="14">
    <source>
        <dbReference type="ARBA" id="ARBA00022989"/>
    </source>
</evidence>
<keyword evidence="9 19" id="KW-0479">Metal-binding</keyword>
<keyword evidence="24" id="KW-1185">Reference proteome</keyword>
<dbReference type="InterPro" id="IPR050344">
    <property type="entry name" value="Peptidase_M1_aminopeptidases"/>
</dbReference>
<keyword evidence="8" id="KW-0812">Transmembrane</keyword>
<protein>
    <recommendedName>
        <fullName evidence="19">Aminopeptidase</fullName>
        <ecNumber evidence="19">3.4.11.-</ecNumber>
    </recommendedName>
</protein>
<dbReference type="InterPro" id="IPR045357">
    <property type="entry name" value="Aminopeptidase_N-like_N"/>
</dbReference>
<comment type="cofactor">
    <cofactor evidence="19">
        <name>Zn(2+)</name>
        <dbReference type="ChEBI" id="CHEBI:29105"/>
    </cofactor>
    <text evidence="19">Binds 1 zinc ion per subunit.</text>
</comment>
<dbReference type="Gene3D" id="1.25.50.20">
    <property type="match status" value="1"/>
</dbReference>
<keyword evidence="7 19" id="KW-0645">Protease</keyword>
<dbReference type="InterPro" id="IPR034016">
    <property type="entry name" value="M1_APN-typ"/>
</dbReference>
<sequence>SHRKIALTNALHAVRVKFFKPIVQLLLLTGKKEVGKSTPAPTTTTTPGPTTPGTEVWWNVRLPDNIVPDHYDVVLYIDLKKLVFFGDVSILVNVTKPTENVLVHVNKMNITSAKVEMASSGDSLSMQRRFEFKKNQFYVMVMKSPLEKGRQYRIKMSFRAQLTGDLAGLYKSTYKRDGKEITIAATQLQPTDARRTFPCFDEPALKAKFTVTLAHDPSMISISNMPINSQETKDEWRLDHFEETPIMPTYLLAFVVCDFKHKTVTTRGGTKMSFYAPPDQIDQVDYAMDVGSKMLEYMEDFFGIPYPLPKADMIAIPDFAAGAMENWGLILYRETALLYKPGESSESNKQRVAYVVSHELAHQWFGNLVTMEWWDDLWLNEGFASFVEYYGVNHTEPEWKPLERFVVADMVSAFSLDGLQNSHPIKVPVNHPDEINEIFDSISYNKGATVIRMLKFFLGEAVFLKGLNRYLNKHLYGNAVTDDLWKALEEESCVQPGGCKSVKQMMDTWTLQMGYPVLTFTKKSGNTYTVSQERFLYDRNANVTTKYTSPFNYTWVVPFTYITQANNQTISKPLNKTSVEISWDGSGWLKGNVGQTGFYRINYPQQQWKQLTGQMNINHLEFQVTDRAGMLDDAFNLARAGYIKYTVPLNLTKYMSKEDEYVPLAAVASGMDYVSGIVPQSSPASKYLEKYLQHQLMNQYKKLGFNDTGSHLEKQRNLVLSAMCSAGEPSCLTNASTYFKKWMADPVQNPVPANFRSLVYFYGIKNGGVKEWDFAFGQFQNTTVASERRKILYGLSGVSEPWIIRRYLQYSIDPTKIKMQDTARVIAYLSIYNPLGRQLAWQFVKLNWDHILEKFGGGFFAIRTVISSVTGGMSTEFELQDLKSFNEKHAGGSGARAQQQAEERVLANIQWRQQHEQDVANWLKDFLVSNKIPLN</sequence>
<evidence type="ECO:0000313" key="23">
    <source>
        <dbReference type="EMBL" id="CAH3154643.1"/>
    </source>
</evidence>
<dbReference type="SUPFAM" id="SSF63737">
    <property type="entry name" value="Leukotriene A4 hydrolase N-terminal domain"/>
    <property type="match status" value="1"/>
</dbReference>
<evidence type="ECO:0000256" key="12">
    <source>
        <dbReference type="ARBA" id="ARBA00022837"/>
    </source>
</evidence>
<evidence type="ECO:0000256" key="13">
    <source>
        <dbReference type="ARBA" id="ARBA00022968"/>
    </source>
</evidence>
<accession>A0ABN8Q337</accession>
<dbReference type="PANTHER" id="PTHR11533">
    <property type="entry name" value="PROTEASE M1 ZINC METALLOPROTEASE"/>
    <property type="match status" value="1"/>
</dbReference>
<evidence type="ECO:0000256" key="9">
    <source>
        <dbReference type="ARBA" id="ARBA00022723"/>
    </source>
</evidence>
<evidence type="ECO:0000256" key="7">
    <source>
        <dbReference type="ARBA" id="ARBA00022670"/>
    </source>
</evidence>
<keyword evidence="17" id="KW-1015">Disulfide bond</keyword>
<evidence type="ECO:0000256" key="6">
    <source>
        <dbReference type="ARBA" id="ARBA00022475"/>
    </source>
</evidence>
<dbReference type="EC" id="3.4.11.-" evidence="19"/>
<feature type="domain" description="Peptidase M1 membrane alanine aminopeptidase" evidence="20">
    <location>
        <begin position="286"/>
        <end position="509"/>
    </location>
</feature>
<evidence type="ECO:0000256" key="17">
    <source>
        <dbReference type="ARBA" id="ARBA00023157"/>
    </source>
</evidence>
<name>A0ABN8Q337_9CNID</name>
<dbReference type="Pfam" id="PF11838">
    <property type="entry name" value="ERAP1_C"/>
    <property type="match status" value="1"/>
</dbReference>
<dbReference type="Gene3D" id="2.60.40.1910">
    <property type="match status" value="1"/>
</dbReference>
<comment type="catalytic activity">
    <reaction evidence="1">
        <text>Release of N-terminal glutamate (and to a lesser extent aspartate) from a peptide.</text>
        <dbReference type="EC" id="3.4.11.7"/>
    </reaction>
</comment>
<keyword evidence="11 19" id="KW-0862">Zinc</keyword>
<dbReference type="InterPro" id="IPR014782">
    <property type="entry name" value="Peptidase_M1_dom"/>
</dbReference>
<feature type="non-terminal residue" evidence="23">
    <location>
        <position position="1"/>
    </location>
</feature>
<evidence type="ECO:0000256" key="3">
    <source>
        <dbReference type="ARBA" id="ARBA00010136"/>
    </source>
</evidence>
<dbReference type="Pfam" id="PF01433">
    <property type="entry name" value="Peptidase_M1"/>
    <property type="match status" value="1"/>
</dbReference>
<dbReference type="Pfam" id="PF17900">
    <property type="entry name" value="Peptidase_M1_N"/>
    <property type="match status" value="1"/>
</dbReference>
<dbReference type="CDD" id="cd09601">
    <property type="entry name" value="M1_APN-Q_like"/>
    <property type="match status" value="1"/>
</dbReference>
<evidence type="ECO:0000256" key="10">
    <source>
        <dbReference type="ARBA" id="ARBA00022801"/>
    </source>
</evidence>
<dbReference type="Proteomes" id="UP001159405">
    <property type="component" value="Unassembled WGS sequence"/>
</dbReference>
<dbReference type="Gene3D" id="2.60.40.1730">
    <property type="entry name" value="tricorn interacting facor f3 domain"/>
    <property type="match status" value="1"/>
</dbReference>